<reference evidence="2" key="4">
    <citation type="journal article" date="2015" name="G3 (Bethesda)">
        <title>Genome sequences of three phytopathogenic species of the Magnaporthaceae family of fungi.</title>
        <authorList>
            <person name="Okagaki L.H."/>
            <person name="Nunes C.C."/>
            <person name="Sailsbery J."/>
            <person name="Clay B."/>
            <person name="Brown D."/>
            <person name="John T."/>
            <person name="Oh Y."/>
            <person name="Young N."/>
            <person name="Fitzgerald M."/>
            <person name="Haas B.J."/>
            <person name="Zeng Q."/>
            <person name="Young S."/>
            <person name="Adiconis X."/>
            <person name="Fan L."/>
            <person name="Levin J.Z."/>
            <person name="Mitchell T.K."/>
            <person name="Okubara P.A."/>
            <person name="Farman M.L."/>
            <person name="Kohn L.M."/>
            <person name="Birren B."/>
            <person name="Ma L.-J."/>
            <person name="Dean R.A."/>
        </authorList>
    </citation>
    <scope>NUCLEOTIDE SEQUENCE</scope>
    <source>
        <strain evidence="2">ATCC 64411 / 73-15</strain>
    </source>
</reference>
<evidence type="ECO:0000313" key="1">
    <source>
        <dbReference type="EMBL" id="KLU91590.1"/>
    </source>
</evidence>
<dbReference type="EMBL" id="ADBL01002593">
    <property type="status" value="NOT_ANNOTATED_CDS"/>
    <property type="molecule type" value="Genomic_DNA"/>
</dbReference>
<reference evidence="2" key="5">
    <citation type="submission" date="2015-06" db="UniProtKB">
        <authorList>
            <consortium name="EnsemblFungi"/>
        </authorList>
    </citation>
    <scope>IDENTIFICATION</scope>
    <source>
        <strain evidence="2">ATCC 64411</strain>
    </source>
</reference>
<dbReference type="AlphaFoldDB" id="A0A0C4EBQ4"/>
<reference evidence="3" key="1">
    <citation type="submission" date="2010-05" db="EMBL/GenBank/DDBJ databases">
        <title>The genome sequence of Magnaporthe poae strain ATCC 64411.</title>
        <authorList>
            <person name="Ma L.-J."/>
            <person name="Dead R."/>
            <person name="Young S."/>
            <person name="Zeng Q."/>
            <person name="Koehrsen M."/>
            <person name="Alvarado L."/>
            <person name="Berlin A."/>
            <person name="Chapman S.B."/>
            <person name="Chen Z."/>
            <person name="Freedman E."/>
            <person name="Gellesch M."/>
            <person name="Goldberg J."/>
            <person name="Griggs A."/>
            <person name="Gujja S."/>
            <person name="Heilman E.R."/>
            <person name="Heiman D."/>
            <person name="Hepburn T."/>
            <person name="Howarth C."/>
            <person name="Jen D."/>
            <person name="Larson L."/>
            <person name="Mehta T."/>
            <person name="Neiman D."/>
            <person name="Pearson M."/>
            <person name="Roberts A."/>
            <person name="Saif S."/>
            <person name="Shea T."/>
            <person name="Shenoy N."/>
            <person name="Sisk P."/>
            <person name="Stolte C."/>
            <person name="Sykes S."/>
            <person name="Walk T."/>
            <person name="White J."/>
            <person name="Yandava C."/>
            <person name="Haas B."/>
            <person name="Nusbaum C."/>
            <person name="Birren B."/>
        </authorList>
    </citation>
    <scope>NUCLEOTIDE SEQUENCE [LARGE SCALE GENOMIC DNA]</scope>
    <source>
        <strain evidence="3">ATCC 64411 / 73-15</strain>
    </source>
</reference>
<keyword evidence="3" id="KW-1185">Reference proteome</keyword>
<dbReference type="EnsemblFungi" id="MAPG_10108T0">
    <property type="protein sequence ID" value="MAPG_10108T0"/>
    <property type="gene ID" value="MAPG_10108"/>
</dbReference>
<proteinExistence type="predicted"/>
<dbReference type="VEuPathDB" id="FungiDB:MAPG_10108"/>
<accession>A0A0C4EBQ4</accession>
<evidence type="ECO:0000313" key="3">
    <source>
        <dbReference type="Proteomes" id="UP000011715"/>
    </source>
</evidence>
<organism evidence="2 3">
    <name type="scientific">Magnaporthiopsis poae (strain ATCC 64411 / 73-15)</name>
    <name type="common">Kentucky bluegrass fungus</name>
    <name type="synonym">Magnaporthe poae</name>
    <dbReference type="NCBI Taxonomy" id="644358"/>
    <lineage>
        <taxon>Eukaryota</taxon>
        <taxon>Fungi</taxon>
        <taxon>Dikarya</taxon>
        <taxon>Ascomycota</taxon>
        <taxon>Pezizomycotina</taxon>
        <taxon>Sordariomycetes</taxon>
        <taxon>Sordariomycetidae</taxon>
        <taxon>Magnaporthales</taxon>
        <taxon>Magnaporthaceae</taxon>
        <taxon>Magnaporthiopsis</taxon>
    </lineage>
</organism>
<dbReference type="EMBL" id="GL876977">
    <property type="protein sequence ID" value="KLU91590.1"/>
    <property type="molecule type" value="Genomic_DNA"/>
</dbReference>
<gene>
    <name evidence="1" type="ORF">MAPG_10108</name>
</gene>
<reference evidence="1" key="3">
    <citation type="submission" date="2011-03" db="EMBL/GenBank/DDBJ databases">
        <title>Annotation of Magnaporthe poae ATCC 64411.</title>
        <authorList>
            <person name="Ma L.-J."/>
            <person name="Dead R."/>
            <person name="Young S.K."/>
            <person name="Zeng Q."/>
            <person name="Gargeya S."/>
            <person name="Fitzgerald M."/>
            <person name="Haas B."/>
            <person name="Abouelleil A."/>
            <person name="Alvarado L."/>
            <person name="Arachchi H.M."/>
            <person name="Berlin A."/>
            <person name="Brown A."/>
            <person name="Chapman S.B."/>
            <person name="Chen Z."/>
            <person name="Dunbar C."/>
            <person name="Freedman E."/>
            <person name="Gearin G."/>
            <person name="Gellesch M."/>
            <person name="Goldberg J."/>
            <person name="Griggs A."/>
            <person name="Gujja S."/>
            <person name="Heiman D."/>
            <person name="Howarth C."/>
            <person name="Larson L."/>
            <person name="Lui A."/>
            <person name="MacDonald P.J.P."/>
            <person name="Mehta T."/>
            <person name="Montmayeur A."/>
            <person name="Murphy C."/>
            <person name="Neiman D."/>
            <person name="Pearson M."/>
            <person name="Priest M."/>
            <person name="Roberts A."/>
            <person name="Saif S."/>
            <person name="Shea T."/>
            <person name="Shenoy N."/>
            <person name="Sisk P."/>
            <person name="Stolte C."/>
            <person name="Sykes S."/>
            <person name="Yandava C."/>
            <person name="Wortman J."/>
            <person name="Nusbaum C."/>
            <person name="Birren B."/>
        </authorList>
    </citation>
    <scope>NUCLEOTIDE SEQUENCE</scope>
    <source>
        <strain evidence="1">ATCC 64411</strain>
    </source>
</reference>
<name>A0A0C4EBQ4_MAGP6</name>
<protein>
    <submittedName>
        <fullName evidence="1 2">Uncharacterized protein</fullName>
    </submittedName>
</protein>
<dbReference type="Proteomes" id="UP000011715">
    <property type="component" value="Unassembled WGS sequence"/>
</dbReference>
<reference evidence="1" key="2">
    <citation type="submission" date="2010-05" db="EMBL/GenBank/DDBJ databases">
        <title>The Genome Sequence of Magnaporthe poae strain ATCC 64411.</title>
        <authorList>
            <consortium name="The Broad Institute Genome Sequencing Platform"/>
            <consortium name="Broad Institute Genome Sequencing Center for Infectious Disease"/>
            <person name="Ma L.-J."/>
            <person name="Dead R."/>
            <person name="Young S."/>
            <person name="Zeng Q."/>
            <person name="Koehrsen M."/>
            <person name="Alvarado L."/>
            <person name="Berlin A."/>
            <person name="Chapman S.B."/>
            <person name="Chen Z."/>
            <person name="Freedman E."/>
            <person name="Gellesch M."/>
            <person name="Goldberg J."/>
            <person name="Griggs A."/>
            <person name="Gujja S."/>
            <person name="Heilman E.R."/>
            <person name="Heiman D."/>
            <person name="Hepburn T."/>
            <person name="Howarth C."/>
            <person name="Jen D."/>
            <person name="Larson L."/>
            <person name="Mehta T."/>
            <person name="Neiman D."/>
            <person name="Pearson M."/>
            <person name="Roberts A."/>
            <person name="Saif S."/>
            <person name="Shea T."/>
            <person name="Shenoy N."/>
            <person name="Sisk P."/>
            <person name="Stolte C."/>
            <person name="Sykes S."/>
            <person name="Walk T."/>
            <person name="White J."/>
            <person name="Yandava C."/>
            <person name="Haas B."/>
            <person name="Nusbaum C."/>
            <person name="Birren B."/>
        </authorList>
    </citation>
    <scope>NUCLEOTIDE SEQUENCE</scope>
    <source>
        <strain evidence="1">ATCC 64411</strain>
    </source>
</reference>
<evidence type="ECO:0000313" key="2">
    <source>
        <dbReference type="EnsemblFungi" id="MAPG_10108T0"/>
    </source>
</evidence>
<sequence>MCGCMRLPVSVRQIAATVDARCYCTDPRTTLRSHRADLYRHDFLCSFFLFLFQPAPVPPITTCTPATSATSQCGGCFVRRIVGGKRPRLLFPSYGLDPLCYVCCLRRWVGHGTNRPKIDVLLSRMDTLGPLDECKTRRKKRQSQFPLIHLRSLGSSTTRGGVPSFSGKVTTFRTALFMGGCPPFQATGRVSAGRSRRER</sequence>